<dbReference type="PROSITE" id="PS00307">
    <property type="entry name" value="LECTIN_LEGUME_BETA"/>
    <property type="match status" value="1"/>
</dbReference>
<dbReference type="InterPro" id="IPR001220">
    <property type="entry name" value="Legume_lectin_dom"/>
</dbReference>
<dbReference type="Proteomes" id="UP000319852">
    <property type="component" value="Chromosome"/>
</dbReference>
<dbReference type="InterPro" id="IPR050258">
    <property type="entry name" value="Leguminous_Lectin"/>
</dbReference>
<protein>
    <submittedName>
        <fullName evidence="2">Legume lectin domain protein</fullName>
    </submittedName>
</protein>
<keyword evidence="2" id="KW-0430">Lectin</keyword>
<dbReference type="OrthoDB" id="9770043at2"/>
<reference evidence="2 3" key="1">
    <citation type="submission" date="2019-02" db="EMBL/GenBank/DDBJ databases">
        <title>Deep-cultivation of Planctomycetes and their phenomic and genomic characterization uncovers novel biology.</title>
        <authorList>
            <person name="Wiegand S."/>
            <person name="Jogler M."/>
            <person name="Boedeker C."/>
            <person name="Pinto D."/>
            <person name="Vollmers J."/>
            <person name="Rivas-Marin E."/>
            <person name="Kohn T."/>
            <person name="Peeters S.H."/>
            <person name="Heuer A."/>
            <person name="Rast P."/>
            <person name="Oberbeckmann S."/>
            <person name="Bunk B."/>
            <person name="Jeske O."/>
            <person name="Meyerdierks A."/>
            <person name="Storesund J.E."/>
            <person name="Kallscheuer N."/>
            <person name="Luecker S."/>
            <person name="Lage O.M."/>
            <person name="Pohl T."/>
            <person name="Merkel B.J."/>
            <person name="Hornburger P."/>
            <person name="Mueller R.-W."/>
            <person name="Bruemmer F."/>
            <person name="Labrenz M."/>
            <person name="Spormann A.M."/>
            <person name="Op den Camp H."/>
            <person name="Overmann J."/>
            <person name="Amann R."/>
            <person name="Jetten M.S.M."/>
            <person name="Mascher T."/>
            <person name="Medema M.H."/>
            <person name="Devos D.P."/>
            <person name="Kaster A.-K."/>
            <person name="Ovreas L."/>
            <person name="Rohde M."/>
            <person name="Galperin M.Y."/>
            <person name="Jogler C."/>
        </authorList>
    </citation>
    <scope>NUCLEOTIDE SEQUENCE [LARGE SCALE GENOMIC DNA]</scope>
    <source>
        <strain evidence="2 3">HG15A2</strain>
    </source>
</reference>
<dbReference type="Pfam" id="PF00139">
    <property type="entry name" value="Lectin_legB"/>
    <property type="match status" value="1"/>
</dbReference>
<dbReference type="PANTHER" id="PTHR32401">
    <property type="entry name" value="CONCANAVALIN A-LIKE LECTIN FAMILY PROTEIN"/>
    <property type="match status" value="1"/>
</dbReference>
<dbReference type="InterPro" id="IPR013320">
    <property type="entry name" value="ConA-like_dom_sf"/>
</dbReference>
<evidence type="ECO:0000313" key="3">
    <source>
        <dbReference type="Proteomes" id="UP000319852"/>
    </source>
</evidence>
<evidence type="ECO:0000313" key="2">
    <source>
        <dbReference type="EMBL" id="QDS97690.1"/>
    </source>
</evidence>
<dbReference type="AlphaFoldDB" id="A0A517MS25"/>
<dbReference type="EMBL" id="CP036263">
    <property type="protein sequence ID" value="QDS97690.1"/>
    <property type="molecule type" value="Genomic_DNA"/>
</dbReference>
<dbReference type="GO" id="GO:0030246">
    <property type="term" value="F:carbohydrate binding"/>
    <property type="evidence" value="ECO:0007669"/>
    <property type="project" value="UniProtKB-KW"/>
</dbReference>
<dbReference type="SUPFAM" id="SSF49899">
    <property type="entry name" value="Concanavalin A-like lectins/glucanases"/>
    <property type="match status" value="1"/>
</dbReference>
<keyword evidence="3" id="KW-1185">Reference proteome</keyword>
<organism evidence="2 3">
    <name type="scientific">Adhaeretor mobilis</name>
    <dbReference type="NCBI Taxonomy" id="1930276"/>
    <lineage>
        <taxon>Bacteria</taxon>
        <taxon>Pseudomonadati</taxon>
        <taxon>Planctomycetota</taxon>
        <taxon>Planctomycetia</taxon>
        <taxon>Pirellulales</taxon>
        <taxon>Lacipirellulaceae</taxon>
        <taxon>Adhaeretor</taxon>
    </lineage>
</organism>
<accession>A0A517MS25</accession>
<sequence>MQSKTKGRGLLKFCLFAGLVGIQQRSAHAITFEYTDFSDTSALIINRDASPVTTPAGVVMRLTPALGIQSGSIYRNEEASVFKFSTAFSFQIANDSNPGADGLAFVLQPGGTLAGNSGGSLGNAVPNTVAVEFDTWNNPENNDPNNNHIGITLFGMEDHGAGSPFTVTAPSDLNDGLVKYAWIDYDGTNLEVRFSDLAARPELSILTQAIDISTVLKGSFRAFAGLSAGTGGASQNHDILSWSFEGIPEPSSLFLIMTATLAALAHRTRYTTR</sequence>
<dbReference type="PANTHER" id="PTHR32401:SF48">
    <property type="entry name" value="LEGUME LECTIN DOMAIN-CONTAINING PROTEIN"/>
    <property type="match status" value="1"/>
</dbReference>
<dbReference type="Gene3D" id="2.60.120.200">
    <property type="match status" value="1"/>
</dbReference>
<name>A0A517MS25_9BACT</name>
<proteinExistence type="predicted"/>
<gene>
    <name evidence="2" type="ORF">HG15A2_09540</name>
</gene>
<dbReference type="InterPro" id="IPR019825">
    <property type="entry name" value="Lectin_legB_Mn/Ca_BS"/>
</dbReference>
<dbReference type="KEGG" id="amob:HG15A2_09540"/>
<evidence type="ECO:0000259" key="1">
    <source>
        <dbReference type="Pfam" id="PF00139"/>
    </source>
</evidence>
<feature type="domain" description="Legume lectin" evidence="1">
    <location>
        <begin position="30"/>
        <end position="246"/>
    </location>
</feature>